<feature type="zinc finger region" description="FLZ-type" evidence="3">
    <location>
        <begin position="130"/>
        <end position="174"/>
    </location>
</feature>
<sequence>MRTQNRPHQRPHTTSLSLPHSPPPLPSTLFHFIINKLPLHPPYQNHTQPFTSPSSPALIYTSSIYSYKQTSSSIQYGVLWCFLRRLRSRGGDSRAHPRPRRRAITGYALHRHEPRFFCGDDDDGADEAHHFLDACFLCKKPLAENHDIFMYRGDTPFCSEECRQVQIEKDEAQEKNSKYALKASSRKAEQRQQKQSSPRIPVSAW</sequence>
<feature type="region of interest" description="Disordered" evidence="4">
    <location>
        <begin position="169"/>
        <end position="205"/>
    </location>
</feature>
<dbReference type="PANTHER" id="PTHR46057">
    <property type="entry name" value="FCS-LIKE ZINC FINGER 1-RELATED"/>
    <property type="match status" value="1"/>
</dbReference>
<feature type="domain" description="FLZ-type" evidence="5">
    <location>
        <begin position="130"/>
        <end position="174"/>
    </location>
</feature>
<evidence type="ECO:0000256" key="3">
    <source>
        <dbReference type="PROSITE-ProRule" id="PRU01131"/>
    </source>
</evidence>
<dbReference type="GO" id="GO:0006355">
    <property type="term" value="P:regulation of DNA-templated transcription"/>
    <property type="evidence" value="ECO:0007669"/>
    <property type="project" value="InterPro"/>
</dbReference>
<reference evidence="6" key="1">
    <citation type="submission" date="2020-07" db="EMBL/GenBank/DDBJ databases">
        <authorList>
            <person name="Lin J."/>
        </authorList>
    </citation>
    <scope>NUCLEOTIDE SEQUENCE</scope>
</reference>
<dbReference type="GO" id="GO:0008270">
    <property type="term" value="F:zinc ion binding"/>
    <property type="evidence" value="ECO:0007669"/>
    <property type="project" value="InterPro"/>
</dbReference>
<dbReference type="InterPro" id="IPR013088">
    <property type="entry name" value="Znf_NHR/GATA"/>
</dbReference>
<dbReference type="AlphaFoldDB" id="A0A6V7QVL0"/>
<evidence type="ECO:0000256" key="2">
    <source>
        <dbReference type="ARBA" id="ARBA00022723"/>
    </source>
</evidence>
<gene>
    <name evidence="6" type="ORF">CB5_LOCUS30128</name>
</gene>
<dbReference type="Pfam" id="PF04570">
    <property type="entry name" value="zf-FLZ"/>
    <property type="match status" value="1"/>
</dbReference>
<feature type="compositionally biased region" description="Basic residues" evidence="4">
    <location>
        <begin position="1"/>
        <end position="11"/>
    </location>
</feature>
<dbReference type="Gene3D" id="3.30.50.10">
    <property type="entry name" value="Erythroid Transcription Factor GATA-1, subunit A"/>
    <property type="match status" value="1"/>
</dbReference>
<keyword evidence="2" id="KW-0479">Metal-binding</keyword>
<evidence type="ECO:0000259" key="5">
    <source>
        <dbReference type="PROSITE" id="PS51795"/>
    </source>
</evidence>
<comment type="similarity">
    <text evidence="1">Belongs to the FLZ family.</text>
</comment>
<protein>
    <recommendedName>
        <fullName evidence="5">FLZ-type domain-containing protein</fullName>
    </recommendedName>
</protein>
<name>A0A6V7QVL0_ANACO</name>
<dbReference type="InterPro" id="IPR044533">
    <property type="entry name" value="FLZ1/2/3"/>
</dbReference>
<feature type="region of interest" description="Disordered" evidence="4">
    <location>
        <begin position="1"/>
        <end position="23"/>
    </location>
</feature>
<proteinExistence type="inferred from homology"/>
<evidence type="ECO:0000256" key="4">
    <source>
        <dbReference type="SAM" id="MobiDB-lite"/>
    </source>
</evidence>
<organism evidence="6">
    <name type="scientific">Ananas comosus var. bracteatus</name>
    <name type="common">red pineapple</name>
    <dbReference type="NCBI Taxonomy" id="296719"/>
    <lineage>
        <taxon>Eukaryota</taxon>
        <taxon>Viridiplantae</taxon>
        <taxon>Streptophyta</taxon>
        <taxon>Embryophyta</taxon>
        <taxon>Tracheophyta</taxon>
        <taxon>Spermatophyta</taxon>
        <taxon>Magnoliopsida</taxon>
        <taxon>Liliopsida</taxon>
        <taxon>Poales</taxon>
        <taxon>Bromeliaceae</taxon>
        <taxon>Bromelioideae</taxon>
        <taxon>Ananas</taxon>
    </lineage>
</organism>
<dbReference type="PANTHER" id="PTHR46057:SF9">
    <property type="entry name" value="FCS-LIKE ZINC FINGER 1"/>
    <property type="match status" value="1"/>
</dbReference>
<dbReference type="EMBL" id="CAJEUB010000027">
    <property type="protein sequence ID" value="CAD1846917.1"/>
    <property type="molecule type" value="Genomic_DNA"/>
</dbReference>
<dbReference type="InterPro" id="IPR007650">
    <property type="entry name" value="Zf-FLZ_dom"/>
</dbReference>
<dbReference type="PROSITE" id="PS51795">
    <property type="entry name" value="ZF_FLZ"/>
    <property type="match status" value="1"/>
</dbReference>
<evidence type="ECO:0000256" key="1">
    <source>
        <dbReference type="ARBA" id="ARBA00009374"/>
    </source>
</evidence>
<evidence type="ECO:0000313" key="6">
    <source>
        <dbReference type="EMBL" id="CAD1846917.1"/>
    </source>
</evidence>
<accession>A0A6V7QVL0</accession>